<gene>
    <name evidence="3" type="ORF">OGAPHI_001754</name>
</gene>
<proteinExistence type="predicted"/>
<dbReference type="Proteomes" id="UP000769157">
    <property type="component" value="Unassembled WGS sequence"/>
</dbReference>
<dbReference type="EMBL" id="JAEUBE010000158">
    <property type="protein sequence ID" value="KAH3668000.1"/>
    <property type="molecule type" value="Genomic_DNA"/>
</dbReference>
<keyword evidence="2" id="KW-0732">Signal</keyword>
<feature type="chain" id="PRO_5040483352" evidence="2">
    <location>
        <begin position="17"/>
        <end position="131"/>
    </location>
</feature>
<protein>
    <submittedName>
        <fullName evidence="3">Uncharacterized protein</fullName>
    </submittedName>
</protein>
<dbReference type="AlphaFoldDB" id="A0A9P8T7B8"/>
<dbReference type="RefSeq" id="XP_046062414.1">
    <property type="nucleotide sequence ID" value="XM_046202549.1"/>
</dbReference>
<feature type="signal peptide" evidence="2">
    <location>
        <begin position="1"/>
        <end position="16"/>
    </location>
</feature>
<reference evidence="3" key="2">
    <citation type="submission" date="2021-01" db="EMBL/GenBank/DDBJ databases">
        <authorList>
            <person name="Schikora-Tamarit M.A."/>
        </authorList>
    </citation>
    <scope>NUCLEOTIDE SEQUENCE</scope>
    <source>
        <strain evidence="3">CBS6075</strain>
    </source>
</reference>
<evidence type="ECO:0000256" key="2">
    <source>
        <dbReference type="SAM" id="SignalP"/>
    </source>
</evidence>
<reference evidence="3" key="1">
    <citation type="journal article" date="2021" name="Open Biol.">
        <title>Shared evolutionary footprints suggest mitochondrial oxidative damage underlies multiple complex I losses in fungi.</title>
        <authorList>
            <person name="Schikora-Tamarit M.A."/>
            <person name="Marcet-Houben M."/>
            <person name="Nosek J."/>
            <person name="Gabaldon T."/>
        </authorList>
    </citation>
    <scope>NUCLEOTIDE SEQUENCE</scope>
    <source>
        <strain evidence="3">CBS6075</strain>
    </source>
</reference>
<comment type="caution">
    <text evidence="3">The sequence shown here is derived from an EMBL/GenBank/DDBJ whole genome shotgun (WGS) entry which is preliminary data.</text>
</comment>
<feature type="compositionally biased region" description="Low complexity" evidence="1">
    <location>
        <begin position="112"/>
        <end position="123"/>
    </location>
</feature>
<name>A0A9P8T7B8_9ASCO</name>
<evidence type="ECO:0000256" key="1">
    <source>
        <dbReference type="SAM" id="MobiDB-lite"/>
    </source>
</evidence>
<organism evidence="3 4">
    <name type="scientific">Ogataea philodendri</name>
    <dbReference type="NCBI Taxonomy" id="1378263"/>
    <lineage>
        <taxon>Eukaryota</taxon>
        <taxon>Fungi</taxon>
        <taxon>Dikarya</taxon>
        <taxon>Ascomycota</taxon>
        <taxon>Saccharomycotina</taxon>
        <taxon>Pichiomycetes</taxon>
        <taxon>Pichiales</taxon>
        <taxon>Pichiaceae</taxon>
        <taxon>Ogataea</taxon>
    </lineage>
</organism>
<keyword evidence="4" id="KW-1185">Reference proteome</keyword>
<evidence type="ECO:0000313" key="4">
    <source>
        <dbReference type="Proteomes" id="UP000769157"/>
    </source>
</evidence>
<accession>A0A9P8T7B8</accession>
<sequence>MLVFLVLVKKCYYSLGTSVLSSRDGDSGRGWSNLGRAGSRRLWAGGNSGGGDDLGLGAWAVSDGQGGSTGNSVGLTVGNDAGWLWAVGGQSSDNLLDGGLVGDSGDGTVRVSSESSGSQSKWGKSSELHFY</sequence>
<dbReference type="GeneID" id="70233721"/>
<feature type="region of interest" description="Disordered" evidence="1">
    <location>
        <begin position="106"/>
        <end position="131"/>
    </location>
</feature>
<evidence type="ECO:0000313" key="3">
    <source>
        <dbReference type="EMBL" id="KAH3668000.1"/>
    </source>
</evidence>